<dbReference type="Gene3D" id="3.10.100.10">
    <property type="entry name" value="Mannose-Binding Protein A, subunit A"/>
    <property type="match status" value="1"/>
</dbReference>
<evidence type="ECO:0000259" key="3">
    <source>
        <dbReference type="PROSITE" id="PS50041"/>
    </source>
</evidence>
<dbReference type="InterPro" id="IPR016187">
    <property type="entry name" value="CTDL_fold"/>
</dbReference>
<keyword evidence="1" id="KW-1015">Disulfide bond</keyword>
<feature type="chain" id="PRO_5043988386" evidence="2">
    <location>
        <begin position="21"/>
        <end position="342"/>
    </location>
</feature>
<dbReference type="SUPFAM" id="SSF56436">
    <property type="entry name" value="C-type lectin-like"/>
    <property type="match status" value="1"/>
</dbReference>
<reference evidence="4 5" key="1">
    <citation type="journal article" date="2021" name="Elife">
        <title>Chloroplast acquisition without the gene transfer in kleptoplastic sea slugs, Plakobranchus ocellatus.</title>
        <authorList>
            <person name="Maeda T."/>
            <person name="Takahashi S."/>
            <person name="Yoshida T."/>
            <person name="Shimamura S."/>
            <person name="Takaki Y."/>
            <person name="Nagai Y."/>
            <person name="Toyoda A."/>
            <person name="Suzuki Y."/>
            <person name="Arimoto A."/>
            <person name="Ishii H."/>
            <person name="Satoh N."/>
            <person name="Nishiyama T."/>
            <person name="Hasebe M."/>
            <person name="Maruyama T."/>
            <person name="Minagawa J."/>
            <person name="Obokata J."/>
            <person name="Shigenobu S."/>
        </authorList>
    </citation>
    <scope>NUCLEOTIDE SEQUENCE [LARGE SCALE GENOMIC DNA]</scope>
</reference>
<proteinExistence type="predicted"/>
<keyword evidence="2" id="KW-0732">Signal</keyword>
<keyword evidence="5" id="KW-1185">Reference proteome</keyword>
<gene>
    <name evidence="4" type="ORF">PoB_000407600</name>
</gene>
<dbReference type="InterPro" id="IPR016186">
    <property type="entry name" value="C-type_lectin-like/link_sf"/>
</dbReference>
<evidence type="ECO:0000256" key="2">
    <source>
        <dbReference type="SAM" id="SignalP"/>
    </source>
</evidence>
<dbReference type="PANTHER" id="PTHR22803">
    <property type="entry name" value="MANNOSE, PHOSPHOLIPASE, LECTIN RECEPTOR RELATED"/>
    <property type="match status" value="1"/>
</dbReference>
<evidence type="ECO:0000256" key="1">
    <source>
        <dbReference type="ARBA" id="ARBA00023157"/>
    </source>
</evidence>
<organism evidence="4 5">
    <name type="scientific">Plakobranchus ocellatus</name>
    <dbReference type="NCBI Taxonomy" id="259542"/>
    <lineage>
        <taxon>Eukaryota</taxon>
        <taxon>Metazoa</taxon>
        <taxon>Spiralia</taxon>
        <taxon>Lophotrochozoa</taxon>
        <taxon>Mollusca</taxon>
        <taxon>Gastropoda</taxon>
        <taxon>Heterobranchia</taxon>
        <taxon>Euthyneura</taxon>
        <taxon>Panpulmonata</taxon>
        <taxon>Sacoglossa</taxon>
        <taxon>Placobranchoidea</taxon>
        <taxon>Plakobranchidae</taxon>
        <taxon>Plakobranchus</taxon>
    </lineage>
</organism>
<feature type="signal peptide" evidence="2">
    <location>
        <begin position="1"/>
        <end position="20"/>
    </location>
</feature>
<evidence type="ECO:0000313" key="5">
    <source>
        <dbReference type="Proteomes" id="UP000735302"/>
    </source>
</evidence>
<feature type="domain" description="C-type lectin" evidence="3">
    <location>
        <begin position="221"/>
        <end position="338"/>
    </location>
</feature>
<evidence type="ECO:0000313" key="4">
    <source>
        <dbReference type="EMBL" id="GFN77570.1"/>
    </source>
</evidence>
<protein>
    <submittedName>
        <fullName evidence="4">Cd209 antigen</fullName>
    </submittedName>
</protein>
<dbReference type="InterPro" id="IPR050111">
    <property type="entry name" value="C-type_lectin/snaclec_domain"/>
</dbReference>
<name>A0AAV3XNH9_9GAST</name>
<dbReference type="InterPro" id="IPR018378">
    <property type="entry name" value="C-type_lectin_CS"/>
</dbReference>
<dbReference type="Proteomes" id="UP000735302">
    <property type="component" value="Unassembled WGS sequence"/>
</dbReference>
<dbReference type="PROSITE" id="PS50041">
    <property type="entry name" value="C_TYPE_LECTIN_2"/>
    <property type="match status" value="1"/>
</dbReference>
<sequence>MSLQPILMLLGVLMISSAQGEDNLVVRVIRPPSAYSDKAPLTVQCLFSNAGTELHTMNNVKLMRTRVRAKPDYQFVGVRTLREVENGLGSEAVVTGELKQGGESFLSVRFAKPGDGYCYYYRCTATGKNSQGKIRGTSKIVMVNSKDGRACKKPAPAATTTKAPVVSGSDCSSCQAVKDLQDQVEIDAMKIQNNALNIQKLQALLIQASPLKENYLISGIFDGSVYLLSKKNERFSLESKNDQCKEAGGYLVELDSKEEQDFVAQFSKAAGRSFVYISANDVDKEGTFVQYNSKKPIPQLKWKKGEPNNYAGGEDCANINVYGLNDLDCSRSSRYLCEIPLM</sequence>
<dbReference type="AlphaFoldDB" id="A0AAV3XNH9"/>
<dbReference type="EMBL" id="BLXT01000492">
    <property type="protein sequence ID" value="GFN77570.1"/>
    <property type="molecule type" value="Genomic_DNA"/>
</dbReference>
<comment type="caution">
    <text evidence="4">The sequence shown here is derived from an EMBL/GenBank/DDBJ whole genome shotgun (WGS) entry which is preliminary data.</text>
</comment>
<dbReference type="SMART" id="SM00034">
    <property type="entry name" value="CLECT"/>
    <property type="match status" value="1"/>
</dbReference>
<dbReference type="PROSITE" id="PS00615">
    <property type="entry name" value="C_TYPE_LECTIN_1"/>
    <property type="match status" value="1"/>
</dbReference>
<dbReference type="InterPro" id="IPR001304">
    <property type="entry name" value="C-type_lectin-like"/>
</dbReference>
<dbReference type="Pfam" id="PF00059">
    <property type="entry name" value="Lectin_C"/>
    <property type="match status" value="1"/>
</dbReference>
<accession>A0AAV3XNH9</accession>